<dbReference type="AlphaFoldDB" id="A0A9N9FDX6"/>
<keyword evidence="11" id="KW-1185">Reference proteome</keyword>
<evidence type="ECO:0000256" key="3">
    <source>
        <dbReference type="ARBA" id="ARBA00019824"/>
    </source>
</evidence>
<dbReference type="InterPro" id="IPR032319">
    <property type="entry name" value="CLP1_P"/>
</dbReference>
<dbReference type="GO" id="GO:0051731">
    <property type="term" value="F:polynucleotide 5'-hydroxyl-kinase activity"/>
    <property type="evidence" value="ECO:0007669"/>
    <property type="project" value="InterPro"/>
</dbReference>
<comment type="caution">
    <text evidence="10">The sequence shown here is derived from an EMBL/GenBank/DDBJ whole genome shotgun (WGS) entry which is preliminary data.</text>
</comment>
<dbReference type="Gene3D" id="3.40.50.300">
    <property type="entry name" value="P-loop containing nucleotide triphosphate hydrolases"/>
    <property type="match status" value="1"/>
</dbReference>
<name>A0A9N9FDX6_9GLOM</name>
<dbReference type="PANTHER" id="PTHR12755">
    <property type="entry name" value="CLEAVAGE/POLYADENYLATION FACTOR IA SUBUNIT CLP1P"/>
    <property type="match status" value="1"/>
</dbReference>
<accession>A0A9N9FDX6</accession>
<comment type="similarity">
    <text evidence="1">Belongs to the Clp1 family. NOL9/GRC3 subfamily.</text>
</comment>
<dbReference type="GO" id="GO:0005524">
    <property type="term" value="F:ATP binding"/>
    <property type="evidence" value="ECO:0007669"/>
    <property type="project" value="UniProtKB-KW"/>
</dbReference>
<feature type="region of interest" description="Disordered" evidence="8">
    <location>
        <begin position="605"/>
        <end position="636"/>
    </location>
</feature>
<keyword evidence="5" id="KW-0547">Nucleotide-binding</keyword>
<reference evidence="10" key="1">
    <citation type="submission" date="2021-06" db="EMBL/GenBank/DDBJ databases">
        <authorList>
            <person name="Kallberg Y."/>
            <person name="Tangrot J."/>
            <person name="Rosling A."/>
        </authorList>
    </citation>
    <scope>NUCLEOTIDE SEQUENCE</scope>
    <source>
        <strain evidence="10">BR232B</strain>
    </source>
</reference>
<sequence length="636" mass="71551">MAISQFTPTRLNVLRSEEAPGLCLVIMRRDESICFQGCILVAPILGSITIMNHTLRGPIPISYNIRFTDLLDENVTIPYYPLFSPSSDGLLKLEPDRWPTESELNARSSIKVTKDEKRIAIELLNQLMDTDDILLIIILREMAWCGVDGIERVAPSLYKNLFSGQVGQEVNADAEDLFRLRLFHPIFESTPGLFALSSTETWTGAINQFVAEAVQLASRSIPAISITYGQKNVGKSTFSRMLINALLNIFPKVAYVESDVGQSEFTPAGLVSLTVCESPLFGPSFTHLSQPYRSYFIGDTKPRDDPDYYLTCLNELVNVYRHEIAMERMGHMDEDTRSQGIVPLIFNAHGWTKGLGHDIFLEIIKFLNPTHIFQFHSPTNLYRNCPTIPTTSDIQHKDYLPKHILIDIPDSVSSSTRLTPHTRRTLNFLSYFYASNLLELNSPWWDYNNPLVYRVPWCLNWKKGLSKGVILINSDVSLSHLLYALNGSVVGLIGDAVVDKEAVVEVCDEDKEDRYNNEKINVTESVGAVSWNNCQKRIMPDRSISPSTNTLHILTPVSYTTLRKVTAIMKGSLELPVWAMLDHNSKSSTHLCGVPWERVPYLSLDPTGGVGHSPTSVRKNLMRRGQQKQQGSKRDA</sequence>
<dbReference type="GO" id="GO:0000448">
    <property type="term" value="P:cleavage in ITS2 between 5.8S rRNA and LSU-rRNA of tricistronic rRNA transcript (SSU-rRNA, 5.8S rRNA, LSU-rRNA)"/>
    <property type="evidence" value="ECO:0007669"/>
    <property type="project" value="TreeGrafter"/>
</dbReference>
<keyword evidence="7" id="KW-0067">ATP-binding</keyword>
<dbReference type="InterPro" id="IPR027417">
    <property type="entry name" value="P-loop_NTPase"/>
</dbReference>
<gene>
    <name evidence="10" type="ORF">PBRASI_LOCUS3915</name>
</gene>
<evidence type="ECO:0000256" key="4">
    <source>
        <dbReference type="ARBA" id="ARBA00022679"/>
    </source>
</evidence>
<evidence type="ECO:0000313" key="10">
    <source>
        <dbReference type="EMBL" id="CAG8526934.1"/>
    </source>
</evidence>
<evidence type="ECO:0000259" key="9">
    <source>
        <dbReference type="Pfam" id="PF16575"/>
    </source>
</evidence>
<keyword evidence="4" id="KW-0808">Transferase</keyword>
<dbReference type="EMBL" id="CAJVPI010000375">
    <property type="protein sequence ID" value="CAG8526934.1"/>
    <property type="molecule type" value="Genomic_DNA"/>
</dbReference>
<evidence type="ECO:0000256" key="7">
    <source>
        <dbReference type="ARBA" id="ARBA00022840"/>
    </source>
</evidence>
<evidence type="ECO:0000256" key="8">
    <source>
        <dbReference type="SAM" id="MobiDB-lite"/>
    </source>
</evidence>
<evidence type="ECO:0000256" key="2">
    <source>
        <dbReference type="ARBA" id="ARBA00018706"/>
    </source>
</evidence>
<feature type="domain" description="Clp1 P-loop" evidence="9">
    <location>
        <begin position="229"/>
        <end position="433"/>
    </location>
</feature>
<keyword evidence="6" id="KW-0418">Kinase</keyword>
<dbReference type="OrthoDB" id="2405412at2759"/>
<evidence type="ECO:0000313" key="11">
    <source>
        <dbReference type="Proteomes" id="UP000789739"/>
    </source>
</evidence>
<evidence type="ECO:0000256" key="1">
    <source>
        <dbReference type="ARBA" id="ARBA00011003"/>
    </source>
</evidence>
<protein>
    <recommendedName>
        <fullName evidence="3">Polynucleotide 5'-hydroxyl-kinase GRC3</fullName>
    </recommendedName>
    <alternativeName>
        <fullName evidence="2">Polynucleotide 5'-hydroxyl-kinase grc3</fullName>
    </alternativeName>
</protein>
<dbReference type="Pfam" id="PF16575">
    <property type="entry name" value="CLP1_P"/>
    <property type="match status" value="1"/>
</dbReference>
<evidence type="ECO:0000256" key="6">
    <source>
        <dbReference type="ARBA" id="ARBA00022777"/>
    </source>
</evidence>
<organism evidence="10 11">
    <name type="scientific">Paraglomus brasilianum</name>
    <dbReference type="NCBI Taxonomy" id="144538"/>
    <lineage>
        <taxon>Eukaryota</taxon>
        <taxon>Fungi</taxon>
        <taxon>Fungi incertae sedis</taxon>
        <taxon>Mucoromycota</taxon>
        <taxon>Glomeromycotina</taxon>
        <taxon>Glomeromycetes</taxon>
        <taxon>Paraglomerales</taxon>
        <taxon>Paraglomeraceae</taxon>
        <taxon>Paraglomus</taxon>
    </lineage>
</organism>
<evidence type="ECO:0000256" key="5">
    <source>
        <dbReference type="ARBA" id="ARBA00022741"/>
    </source>
</evidence>
<dbReference type="GO" id="GO:0005634">
    <property type="term" value="C:nucleus"/>
    <property type="evidence" value="ECO:0007669"/>
    <property type="project" value="TreeGrafter"/>
</dbReference>
<proteinExistence type="inferred from homology"/>
<dbReference type="PANTHER" id="PTHR12755:SF3">
    <property type="entry name" value="POLYNUCLEOTIDE 5'-HYDROXYL-KINASE NOL9"/>
    <property type="match status" value="1"/>
</dbReference>
<dbReference type="InterPro" id="IPR045116">
    <property type="entry name" value="Clp1/Grc3"/>
</dbReference>
<dbReference type="Proteomes" id="UP000789739">
    <property type="component" value="Unassembled WGS sequence"/>
</dbReference>